<feature type="signal peptide" evidence="1">
    <location>
        <begin position="1"/>
        <end position="22"/>
    </location>
</feature>
<dbReference type="RefSeq" id="WP_266000207.1">
    <property type="nucleotide sequence ID" value="NZ_JAPJDN010000038.1"/>
</dbReference>
<evidence type="ECO:0000313" key="4">
    <source>
        <dbReference type="Proteomes" id="UP001300745"/>
    </source>
</evidence>
<dbReference type="InterPro" id="IPR021729">
    <property type="entry name" value="DUF3298"/>
</dbReference>
<dbReference type="EMBL" id="JAPJDO010000038">
    <property type="protein sequence ID" value="MCX2940365.1"/>
    <property type="molecule type" value="Genomic_DNA"/>
</dbReference>
<evidence type="ECO:0000313" key="3">
    <source>
        <dbReference type="EMBL" id="MCX2940365.1"/>
    </source>
</evidence>
<feature type="domain" description="DUF3298" evidence="2">
    <location>
        <begin position="148"/>
        <end position="222"/>
    </location>
</feature>
<evidence type="ECO:0000259" key="2">
    <source>
        <dbReference type="Pfam" id="PF11738"/>
    </source>
</evidence>
<dbReference type="Proteomes" id="UP001300745">
    <property type="component" value="Unassembled WGS sequence"/>
</dbReference>
<dbReference type="Gene3D" id="3.30.565.40">
    <property type="entry name" value="Fervidobacterium nodosum Rt17-B1 like"/>
    <property type="match status" value="1"/>
</dbReference>
<comment type="caution">
    <text evidence="3">The sequence shown here is derived from an EMBL/GenBank/DDBJ whole genome shotgun (WGS) entry which is preliminary data.</text>
</comment>
<gene>
    <name evidence="3" type="ORF">ORI27_27090</name>
</gene>
<dbReference type="InterPro" id="IPR037126">
    <property type="entry name" value="PdaC/RsiV-like_sf"/>
</dbReference>
<reference evidence="3 4" key="1">
    <citation type="submission" date="2022-11" db="EMBL/GenBank/DDBJ databases">
        <title>Mycobacterium sp. nov.</title>
        <authorList>
            <person name="Papic B."/>
            <person name="Spicic S."/>
            <person name="Duvnjak S."/>
        </authorList>
    </citation>
    <scope>NUCLEOTIDE SEQUENCE [LARGE SCALE GENOMIC DNA]</scope>
    <source>
        <strain evidence="3 4">CVI_P4</strain>
    </source>
</reference>
<protein>
    <submittedName>
        <fullName evidence="3">RsiV family protein</fullName>
    </submittedName>
</protein>
<name>A0ABT3SLG2_9MYCO</name>
<dbReference type="Pfam" id="PF11738">
    <property type="entry name" value="DUF3298"/>
    <property type="match status" value="1"/>
</dbReference>
<feature type="chain" id="PRO_5046389345" evidence="1">
    <location>
        <begin position="23"/>
        <end position="230"/>
    </location>
</feature>
<proteinExistence type="predicted"/>
<dbReference type="Gene3D" id="3.90.640.20">
    <property type="entry name" value="Heat-shock cognate protein, ATPase"/>
    <property type="match status" value="1"/>
</dbReference>
<dbReference type="InterPro" id="IPR053421">
    <property type="entry name" value="Esterase_Immunogenic_RsiV"/>
</dbReference>
<organism evidence="3 4">
    <name type="scientific">Mycobacterium pinniadriaticum</name>
    <dbReference type="NCBI Taxonomy" id="2994102"/>
    <lineage>
        <taxon>Bacteria</taxon>
        <taxon>Bacillati</taxon>
        <taxon>Actinomycetota</taxon>
        <taxon>Actinomycetes</taxon>
        <taxon>Mycobacteriales</taxon>
        <taxon>Mycobacteriaceae</taxon>
        <taxon>Mycobacterium</taxon>
    </lineage>
</organism>
<accession>A0ABT3SLG2</accession>
<keyword evidence="4" id="KW-1185">Reference proteome</keyword>
<evidence type="ECO:0000256" key="1">
    <source>
        <dbReference type="SAM" id="SignalP"/>
    </source>
</evidence>
<dbReference type="NCBIfam" id="NF043047">
    <property type="entry name" value="EstaseRv3036c"/>
    <property type="match status" value="1"/>
</dbReference>
<sequence>MRILSLAAVLATGVLLGDPAVAVSAAQDGCAALGGAVEAGNVCHVHSDAPGYMMDLKFPTDFADEQAVVDYLIQNRDGFTNVAQTPAFRSAPYEMDVTAQSFSSGPPTAGTQSVVLKLFQDVGGAHPTTWYKAFTYDVAQRKPVTFDTLFAPGVNAVDAIFPVVQRDLERQTGLTGVIASSDGLDPSHYQNFAITDDAVIFFFGQGVLLPSDAGATSASVPRAALPPLQL</sequence>
<keyword evidence="1" id="KW-0732">Signal</keyword>